<dbReference type="RefSeq" id="WP_270159608.1">
    <property type="nucleotide sequence ID" value="NZ_JAPNNL010000265.1"/>
</dbReference>
<proteinExistence type="predicted"/>
<gene>
    <name evidence="2" type="ORF">OUY22_35060</name>
</gene>
<organism evidence="2 3">
    <name type="scientific">Nonomuraea corallina</name>
    <dbReference type="NCBI Taxonomy" id="2989783"/>
    <lineage>
        <taxon>Bacteria</taxon>
        <taxon>Bacillati</taxon>
        <taxon>Actinomycetota</taxon>
        <taxon>Actinomycetes</taxon>
        <taxon>Streptosporangiales</taxon>
        <taxon>Streptosporangiaceae</taxon>
        <taxon>Nonomuraea</taxon>
    </lineage>
</organism>
<protein>
    <submittedName>
        <fullName evidence="2">Uncharacterized protein</fullName>
    </submittedName>
</protein>
<evidence type="ECO:0000313" key="2">
    <source>
        <dbReference type="EMBL" id="MDA0638658.1"/>
    </source>
</evidence>
<feature type="transmembrane region" description="Helical" evidence="1">
    <location>
        <begin position="337"/>
        <end position="360"/>
    </location>
</feature>
<feature type="transmembrane region" description="Helical" evidence="1">
    <location>
        <begin position="407"/>
        <end position="426"/>
    </location>
</feature>
<feature type="transmembrane region" description="Helical" evidence="1">
    <location>
        <begin position="432"/>
        <end position="454"/>
    </location>
</feature>
<dbReference type="InterPro" id="IPR036278">
    <property type="entry name" value="Sialidase_sf"/>
</dbReference>
<dbReference type="InterPro" id="IPR015943">
    <property type="entry name" value="WD40/YVTN_repeat-like_dom_sf"/>
</dbReference>
<sequence>MIVLLLNDHVLKQTWPGLVTGKLSDVAGLVVAPPLVALLLARRADLAATLLTGALFTLVKTTQTGAEAATLIWTTLAGPSRVLADPGDLVALPALLLAWWVRQRSREAVAARRRVLTAVPLAVLAVTATSAVPARPSAGVVALKDGAIVLDGAYESRDGGTSWVPYVPPRPARITGVEEPVVRSGPGQRAACLREHCYRLVDGRVRVMRSADAGRTWALDWEIPPGRVTMLERELSRERPGEEPIVASSLVVQERPGGHVVVVANRRDGVAVRAVDGMWRRIGFTGDGRLLESAAIPLRRPADDGGEMLVAGMAAAWAALLALSVQAGRRARVRAWLTAVLGGLGGLLTALIPFGGAFGWQQDPPWTWDPTPLLSGALGTVLLISAAFVASSLVADGAIRSRGAVDALALGVLAGLCVAAPFRAWSVGLLDHGVALALAAVVAPVVTVAGLVALRRRGYLTGSSTSSPT</sequence>
<keyword evidence="3" id="KW-1185">Reference proteome</keyword>
<evidence type="ECO:0000313" key="3">
    <source>
        <dbReference type="Proteomes" id="UP001144036"/>
    </source>
</evidence>
<dbReference type="EMBL" id="JAPNNL010000265">
    <property type="protein sequence ID" value="MDA0638658.1"/>
    <property type="molecule type" value="Genomic_DNA"/>
</dbReference>
<evidence type="ECO:0000256" key="1">
    <source>
        <dbReference type="SAM" id="Phobius"/>
    </source>
</evidence>
<name>A0ABT4SNT6_9ACTN</name>
<comment type="caution">
    <text evidence="2">The sequence shown here is derived from an EMBL/GenBank/DDBJ whole genome shotgun (WGS) entry which is preliminary data.</text>
</comment>
<dbReference type="Gene3D" id="2.130.10.10">
    <property type="entry name" value="YVTN repeat-like/Quinoprotein amine dehydrogenase"/>
    <property type="match status" value="1"/>
</dbReference>
<feature type="transmembrane region" description="Helical" evidence="1">
    <location>
        <begin position="372"/>
        <end position="395"/>
    </location>
</feature>
<reference evidence="2" key="1">
    <citation type="submission" date="2022-11" db="EMBL/GenBank/DDBJ databases">
        <title>Nonomuraea corallina sp. nov., a new species of the genus Nonomuraea isolated from sea side sediment in Thai sea.</title>
        <authorList>
            <person name="Ngamcharungchit C."/>
            <person name="Matsumoto A."/>
            <person name="Suriyachadkun C."/>
            <person name="Panbangred W."/>
            <person name="Inahashi Y."/>
            <person name="Intra B."/>
        </authorList>
    </citation>
    <scope>NUCLEOTIDE SEQUENCE</scope>
    <source>
        <strain evidence="2">MCN248</strain>
    </source>
</reference>
<accession>A0ABT4SNT6</accession>
<keyword evidence="1" id="KW-0472">Membrane</keyword>
<dbReference type="Proteomes" id="UP001144036">
    <property type="component" value="Unassembled WGS sequence"/>
</dbReference>
<feature type="transmembrane region" description="Helical" evidence="1">
    <location>
        <begin position="308"/>
        <end position="325"/>
    </location>
</feature>
<keyword evidence="1" id="KW-1133">Transmembrane helix</keyword>
<dbReference type="SUPFAM" id="SSF50939">
    <property type="entry name" value="Sialidases"/>
    <property type="match status" value="1"/>
</dbReference>
<keyword evidence="1" id="KW-0812">Transmembrane</keyword>